<dbReference type="Proteomes" id="UP000032679">
    <property type="component" value="Unassembled WGS sequence"/>
</dbReference>
<dbReference type="PANTHER" id="PTHR43048">
    <property type="entry name" value="METHYLMALONYL-COA EPIMERASE"/>
    <property type="match status" value="1"/>
</dbReference>
<dbReference type="EMBL" id="BALE01000028">
    <property type="protein sequence ID" value="GAN54709.1"/>
    <property type="molecule type" value="Genomic_DNA"/>
</dbReference>
<dbReference type="STRING" id="1231623.Tasa_028_076"/>
<dbReference type="Gene3D" id="3.10.180.10">
    <property type="entry name" value="2,3-Dihydroxybiphenyl 1,2-Dioxygenase, domain 1"/>
    <property type="match status" value="1"/>
</dbReference>
<keyword evidence="1" id="KW-0479">Metal-binding</keyword>
<feature type="domain" description="VOC" evidence="2">
    <location>
        <begin position="9"/>
        <end position="157"/>
    </location>
</feature>
<evidence type="ECO:0000313" key="4">
    <source>
        <dbReference type="Proteomes" id="UP000032679"/>
    </source>
</evidence>
<gene>
    <name evidence="3" type="ORF">Tasa_028_076</name>
</gene>
<dbReference type="AlphaFoldDB" id="A0A0D6MLZ3"/>
<accession>A0A0D6MLZ3</accession>
<comment type="caution">
    <text evidence="3">The sequence shown here is derived from an EMBL/GenBank/DDBJ whole genome shotgun (WGS) entry which is preliminary data.</text>
</comment>
<dbReference type="SUPFAM" id="SSF54593">
    <property type="entry name" value="Glyoxalase/Bleomycin resistance protein/Dihydroxybiphenyl dioxygenase"/>
    <property type="match status" value="1"/>
</dbReference>
<evidence type="ECO:0000256" key="1">
    <source>
        <dbReference type="ARBA" id="ARBA00022723"/>
    </source>
</evidence>
<dbReference type="InterPro" id="IPR037523">
    <property type="entry name" value="VOC_core"/>
</dbReference>
<reference evidence="3 4" key="1">
    <citation type="submission" date="2012-10" db="EMBL/GenBank/DDBJ databases">
        <title>Genome sequencing of Tanticharoenia sakaeratensis NBRC 103193.</title>
        <authorList>
            <person name="Azuma Y."/>
            <person name="Hadano H."/>
            <person name="Hirakawa H."/>
            <person name="Matsushita K."/>
        </authorList>
    </citation>
    <scope>NUCLEOTIDE SEQUENCE [LARGE SCALE GENOMIC DNA]</scope>
    <source>
        <strain evidence="3 4">NBRC 103193</strain>
    </source>
</reference>
<proteinExistence type="predicted"/>
<protein>
    <submittedName>
        <fullName evidence="3">Glyoxalase</fullName>
    </submittedName>
</protein>
<dbReference type="Pfam" id="PF13669">
    <property type="entry name" value="Glyoxalase_4"/>
    <property type="match status" value="1"/>
</dbReference>
<dbReference type="RefSeq" id="WP_048849242.1">
    <property type="nucleotide sequence ID" value="NZ_BALE01000028.1"/>
</dbReference>
<evidence type="ECO:0000313" key="3">
    <source>
        <dbReference type="EMBL" id="GAN54709.1"/>
    </source>
</evidence>
<dbReference type="GO" id="GO:0046491">
    <property type="term" value="P:L-methylmalonyl-CoA metabolic process"/>
    <property type="evidence" value="ECO:0007669"/>
    <property type="project" value="TreeGrafter"/>
</dbReference>
<dbReference type="GO" id="GO:0046872">
    <property type="term" value="F:metal ion binding"/>
    <property type="evidence" value="ECO:0007669"/>
    <property type="project" value="UniProtKB-KW"/>
</dbReference>
<keyword evidence="4" id="KW-1185">Reference proteome</keyword>
<dbReference type="GO" id="GO:0004493">
    <property type="term" value="F:methylmalonyl-CoA epimerase activity"/>
    <property type="evidence" value="ECO:0007669"/>
    <property type="project" value="TreeGrafter"/>
</dbReference>
<evidence type="ECO:0000259" key="2">
    <source>
        <dbReference type="PROSITE" id="PS51819"/>
    </source>
</evidence>
<dbReference type="PROSITE" id="PS51819">
    <property type="entry name" value="VOC"/>
    <property type="match status" value="1"/>
</dbReference>
<organism evidence="3 4">
    <name type="scientific">Tanticharoenia sakaeratensis NBRC 103193</name>
    <dbReference type="NCBI Taxonomy" id="1231623"/>
    <lineage>
        <taxon>Bacteria</taxon>
        <taxon>Pseudomonadati</taxon>
        <taxon>Pseudomonadota</taxon>
        <taxon>Alphaproteobacteria</taxon>
        <taxon>Acetobacterales</taxon>
        <taxon>Acetobacteraceae</taxon>
        <taxon>Tanticharoenia</taxon>
    </lineage>
</organism>
<dbReference type="PANTHER" id="PTHR43048:SF6">
    <property type="entry name" value="BLR8189 PROTEIN"/>
    <property type="match status" value="1"/>
</dbReference>
<sequence>MRNNGLPRGVDHLGITVPDLEAASAFLVQAFGAVPLYDNMTRDKPPFGGIEAQRVLGVVRGGEVVAMRMLKLGNGPGIELFEMRAPEQAKAARTSDIGLQHFALYVDDIHAAASRFIEAGGVLLTEPGEQLGIEEGQGNFFCYGRTPWGTTIELLCTPDRSGFEDIEPVPRYVPPA</sequence>
<dbReference type="InterPro" id="IPR029068">
    <property type="entry name" value="Glyas_Bleomycin-R_OHBP_Dase"/>
</dbReference>
<dbReference type="InterPro" id="IPR051785">
    <property type="entry name" value="MMCE/EMCE_epimerase"/>
</dbReference>
<name>A0A0D6MLZ3_9PROT</name>